<organism evidence="1 3">
    <name type="scientific">Thiomonas arsenitoxydans (strain DSM 22701 / CIP 110005 / 3As)</name>
    <dbReference type="NCBI Taxonomy" id="426114"/>
    <lineage>
        <taxon>Bacteria</taxon>
        <taxon>Pseudomonadati</taxon>
        <taxon>Pseudomonadota</taxon>
        <taxon>Betaproteobacteria</taxon>
        <taxon>Burkholderiales</taxon>
        <taxon>Thiomonas</taxon>
    </lineage>
</organism>
<proteinExistence type="predicted"/>
<gene>
    <name evidence="1" type="ordered locus">THI_1454</name>
    <name evidence="2" type="ORF">THICB1_30351</name>
</gene>
<evidence type="ECO:0000313" key="1">
    <source>
        <dbReference type="EMBL" id="CAZ88138.1"/>
    </source>
</evidence>
<dbReference type="KEGG" id="thi:THI_1454"/>
<evidence type="ECO:0000313" key="2">
    <source>
        <dbReference type="EMBL" id="CQR34191.1"/>
    </source>
</evidence>
<evidence type="ECO:0000313" key="4">
    <source>
        <dbReference type="Proteomes" id="UP000078599"/>
    </source>
</evidence>
<reference key="1">
    <citation type="submission" date="2009-07" db="EMBL/GenBank/DDBJ databases">
        <authorList>
            <person name="Genoscope - CEA"/>
        </authorList>
    </citation>
    <scope>NUCLEOTIDE SEQUENCE</scope>
    <source>
        <strain>3As</strain>
    </source>
</reference>
<reference evidence="3" key="2">
    <citation type="journal article" date="2010" name="PLoS Genet.">
        <title>Structure, function, and evolution of the Thiomonas spp. genome.</title>
        <authorList>
            <person name="Arsene-Ploetze F."/>
            <person name="Koechler S."/>
            <person name="Marchal M."/>
            <person name="Coppee J.Y."/>
            <person name="Chandler M."/>
            <person name="Bonnefoy V."/>
            <person name="Brochier-Armanet C."/>
            <person name="Barakat M."/>
            <person name="Barbe V."/>
            <person name="Battaglia-Brunet F."/>
            <person name="Bruneel O."/>
            <person name="Bryan C.G."/>
            <person name="Cleiss-Arnold J."/>
            <person name="Cruveiller S."/>
            <person name="Erhardt M."/>
            <person name="Heinrich-Salmeron A."/>
            <person name="Hommais F."/>
            <person name="Joulian C."/>
            <person name="Krin E."/>
            <person name="Lieutaud A."/>
            <person name="Lievremont D."/>
            <person name="Michel C."/>
            <person name="Muller D."/>
            <person name="Ortet P."/>
            <person name="Proux C."/>
            <person name="Siguier P."/>
            <person name="Roche D."/>
            <person name="Rouy Z."/>
            <person name="Salvignol G."/>
            <person name="Slyemi D."/>
            <person name="Talla E."/>
            <person name="Weiss S."/>
            <person name="Weissenbach J."/>
            <person name="Medigue C."/>
            <person name="Bertin P.N."/>
        </authorList>
    </citation>
    <scope>NUCLEOTIDE SEQUENCE [LARGE SCALE GENOMIC DNA]</scope>
    <source>
        <strain evidence="3">DSM 22701 / CIP 110005 / 3As</strain>
    </source>
</reference>
<dbReference type="AlphaFoldDB" id="D6CQ58"/>
<evidence type="ECO:0000313" key="3">
    <source>
        <dbReference type="Proteomes" id="UP000002372"/>
    </source>
</evidence>
<dbReference type="HOGENOM" id="CLU_1895230_0_0_4"/>
<reference evidence="2 4" key="4">
    <citation type="submission" date="2015-03" db="EMBL/GenBank/DDBJ databases">
        <authorList>
            <person name="Regsiter A."/>
            <person name="william w."/>
        </authorList>
    </citation>
    <scope>NUCLEOTIDE SEQUENCE [LARGE SCALE GENOMIC DNA]</scope>
    <source>
        <strain evidence="2 4">CB1</strain>
    </source>
</reference>
<dbReference type="Proteomes" id="UP000002372">
    <property type="component" value="Chromosome"/>
</dbReference>
<sequence>MPFEIKVPNATRRKAMAELESGRGKRFASVDNLMKDLHAGDALTVLGRKIGLPNEDFAAFEQDRGRHPAQRGLNNQFAEAIIRLFAISNCFHPLPDIRQIANNTTILALLHAFTDPWRQSTCRCSWNLVRICSD</sequence>
<name>D6CQ58_THIA3</name>
<dbReference type="EMBL" id="CTRI01000023">
    <property type="protein sequence ID" value="CQR34191.1"/>
    <property type="molecule type" value="Genomic_DNA"/>
</dbReference>
<protein>
    <submittedName>
        <fullName evidence="1">Uncharacterized protein</fullName>
    </submittedName>
</protein>
<dbReference type="Proteomes" id="UP000078599">
    <property type="component" value="Unassembled WGS sequence"/>
</dbReference>
<dbReference type="eggNOG" id="COG3077">
    <property type="taxonomic scope" value="Bacteria"/>
</dbReference>
<keyword evidence="4" id="KW-1185">Reference proteome</keyword>
<accession>D6CQ58</accession>
<dbReference type="EMBL" id="FP475956">
    <property type="protein sequence ID" value="CAZ88138.1"/>
    <property type="molecule type" value="Genomic_DNA"/>
</dbReference>
<reference evidence="1" key="3">
    <citation type="submission" date="2010-07" db="EMBL/GenBank/DDBJ databases">
        <authorList>
            <person name="Genoscope - CEA"/>
        </authorList>
    </citation>
    <scope>NUCLEOTIDE SEQUENCE</scope>
    <source>
        <strain evidence="1">3As</strain>
    </source>
</reference>